<dbReference type="InterPro" id="IPR030664">
    <property type="entry name" value="SdhA/FrdA/AprA"/>
</dbReference>
<dbReference type="Proteomes" id="UP000275504">
    <property type="component" value="Chromosome"/>
</dbReference>
<feature type="domain" description="Fumarate reductase/succinate dehydrogenase flavoprotein-like C-terminal" evidence="1">
    <location>
        <begin position="5"/>
        <end position="128"/>
    </location>
</feature>
<name>A0A3S4U5R6_CAMJU</name>
<dbReference type="AlphaFoldDB" id="A0A3S4U5R6"/>
<proteinExistence type="predicted"/>
<dbReference type="SUPFAM" id="SSF46977">
    <property type="entry name" value="Succinate dehydrogenase/fumarate reductase flavoprotein C-terminal domain"/>
    <property type="match status" value="1"/>
</dbReference>
<dbReference type="PANTHER" id="PTHR11632:SF51">
    <property type="entry name" value="SUCCINATE DEHYDROGENASE [UBIQUINONE] FLAVOPROTEIN SUBUNIT, MITOCHONDRIAL"/>
    <property type="match status" value="1"/>
</dbReference>
<keyword evidence="2" id="KW-0560">Oxidoreductase</keyword>
<dbReference type="EMBL" id="LR134359">
    <property type="protein sequence ID" value="VEG60920.1"/>
    <property type="molecule type" value="Genomic_DNA"/>
</dbReference>
<dbReference type="GO" id="GO:0009061">
    <property type="term" value="P:anaerobic respiration"/>
    <property type="evidence" value="ECO:0007669"/>
    <property type="project" value="TreeGrafter"/>
</dbReference>
<dbReference type="GO" id="GO:0005886">
    <property type="term" value="C:plasma membrane"/>
    <property type="evidence" value="ECO:0007669"/>
    <property type="project" value="TreeGrafter"/>
</dbReference>
<gene>
    <name evidence="2" type="primary">sdhA_4</name>
    <name evidence="2" type="ORF">NCTC11951_00517</name>
</gene>
<dbReference type="InterPro" id="IPR037099">
    <property type="entry name" value="Fum_R/Succ_DH_flav-like_C_sf"/>
</dbReference>
<evidence type="ECO:0000313" key="2">
    <source>
        <dbReference type="EMBL" id="VEG60920.1"/>
    </source>
</evidence>
<accession>A0A3S4U5R6</accession>
<dbReference type="PANTHER" id="PTHR11632">
    <property type="entry name" value="SUCCINATE DEHYDROGENASE 2 FLAVOPROTEIN SUBUNIT"/>
    <property type="match status" value="1"/>
</dbReference>
<protein>
    <submittedName>
        <fullName evidence="2">Succinate dehydrogenase flavoprotein subunit</fullName>
        <ecNumber evidence="2">1.3.99.1</ecNumber>
    </submittedName>
</protein>
<dbReference type="GO" id="GO:0009055">
    <property type="term" value="F:electron transfer activity"/>
    <property type="evidence" value="ECO:0007669"/>
    <property type="project" value="TreeGrafter"/>
</dbReference>
<dbReference type="GO" id="GO:0050660">
    <property type="term" value="F:flavin adenine dinucleotide binding"/>
    <property type="evidence" value="ECO:0007669"/>
    <property type="project" value="TreeGrafter"/>
</dbReference>
<dbReference type="Gene3D" id="1.20.58.100">
    <property type="entry name" value="Fumarate reductase/succinate dehydrogenase flavoprotein-like, C-terminal domain"/>
    <property type="match status" value="1"/>
</dbReference>
<dbReference type="Gene3D" id="4.10.80.40">
    <property type="entry name" value="succinate dehydrogenase protein domain"/>
    <property type="match status" value="1"/>
</dbReference>
<sequence length="169" mass="19985">MYELREDLGSQNWDNMGIFRAQEKLDLLAKNLEDIQVRYEKIRIPNPNEVMNTTFTDYIELGNLILLSRCACLAARNRLESRGAHTREDYPKRDDKNFLKHSIVNLENDELKLSYKDVVVTEFSLDGRSVQEIIIDRFNGKEKYEQSYDIDVRIYKKNSALSFTFYQKN</sequence>
<dbReference type="Pfam" id="PF02910">
    <property type="entry name" value="Succ_DH_flav_C"/>
    <property type="match status" value="1"/>
</dbReference>
<dbReference type="GO" id="GO:0000104">
    <property type="term" value="F:succinate dehydrogenase activity"/>
    <property type="evidence" value="ECO:0007669"/>
    <property type="project" value="TreeGrafter"/>
</dbReference>
<dbReference type="InterPro" id="IPR015939">
    <property type="entry name" value="Fum_Rdtase/Succ_DH_flav-like_C"/>
</dbReference>
<evidence type="ECO:0000313" key="3">
    <source>
        <dbReference type="Proteomes" id="UP000275504"/>
    </source>
</evidence>
<evidence type="ECO:0000259" key="1">
    <source>
        <dbReference type="Pfam" id="PF02910"/>
    </source>
</evidence>
<organism evidence="2 3">
    <name type="scientific">Campylobacter jejuni subsp. doylei</name>
    <dbReference type="NCBI Taxonomy" id="32021"/>
    <lineage>
        <taxon>Bacteria</taxon>
        <taxon>Pseudomonadati</taxon>
        <taxon>Campylobacterota</taxon>
        <taxon>Epsilonproteobacteria</taxon>
        <taxon>Campylobacterales</taxon>
        <taxon>Campylobacteraceae</taxon>
        <taxon>Campylobacter</taxon>
    </lineage>
</organism>
<dbReference type="EC" id="1.3.99.1" evidence="2"/>
<reference evidence="2 3" key="1">
    <citation type="submission" date="2018-12" db="EMBL/GenBank/DDBJ databases">
        <authorList>
            <consortium name="Pathogen Informatics"/>
        </authorList>
    </citation>
    <scope>NUCLEOTIDE SEQUENCE [LARGE SCALE GENOMIC DNA]</scope>
    <source>
        <strain evidence="2 3">NCTC11951</strain>
    </source>
</reference>